<dbReference type="InterPro" id="IPR036361">
    <property type="entry name" value="SAP_dom_sf"/>
</dbReference>
<feature type="region of interest" description="Disordered" evidence="9">
    <location>
        <begin position="1293"/>
        <end position="1336"/>
    </location>
</feature>
<reference evidence="11" key="2">
    <citation type="journal article" date="2015" name="Gigascience">
        <title>Reconstructing a comprehensive transcriptome assembly of a white-pupal translocated strain of the pest fruit fly Bactrocera cucurbitae.</title>
        <authorList>
            <person name="Sim S.B."/>
            <person name="Calla B."/>
            <person name="Hall B."/>
            <person name="DeRego T."/>
            <person name="Geib S.M."/>
        </authorList>
    </citation>
    <scope>NUCLEOTIDE SEQUENCE</scope>
</reference>
<feature type="compositionally biased region" description="Polar residues" evidence="9">
    <location>
        <begin position="1208"/>
        <end position="1224"/>
    </location>
</feature>
<gene>
    <name evidence="11" type="primary">Mkl2</name>
    <name evidence="11" type="ORF">g.51623</name>
</gene>
<evidence type="ECO:0000256" key="1">
    <source>
        <dbReference type="ARBA" id="ARBA00004123"/>
    </source>
</evidence>
<feature type="region of interest" description="Disordered" evidence="9">
    <location>
        <begin position="1199"/>
        <end position="1236"/>
    </location>
</feature>
<evidence type="ECO:0000259" key="10">
    <source>
        <dbReference type="PROSITE" id="PS50800"/>
    </source>
</evidence>
<protein>
    <submittedName>
        <fullName evidence="11">MKL/myocardin-like protein 2</fullName>
    </submittedName>
</protein>
<proteinExistence type="predicted"/>
<evidence type="ECO:0000313" key="11">
    <source>
        <dbReference type="EMBL" id="JAD05436.1"/>
    </source>
</evidence>
<dbReference type="Pfam" id="PF02755">
    <property type="entry name" value="RPEL"/>
    <property type="match status" value="2"/>
</dbReference>
<evidence type="ECO:0000256" key="9">
    <source>
        <dbReference type="SAM" id="MobiDB-lite"/>
    </source>
</evidence>
<dbReference type="SMART" id="SM00513">
    <property type="entry name" value="SAP"/>
    <property type="match status" value="1"/>
</dbReference>
<feature type="repeat" description="RPEL" evidence="7">
    <location>
        <begin position="101"/>
        <end position="126"/>
    </location>
</feature>
<dbReference type="Gene3D" id="6.10.150.10">
    <property type="match status" value="1"/>
</dbReference>
<dbReference type="SUPFAM" id="SSF68906">
    <property type="entry name" value="SAP domain"/>
    <property type="match status" value="1"/>
</dbReference>
<feature type="coiled-coil region" evidence="8">
    <location>
        <begin position="696"/>
        <end position="730"/>
    </location>
</feature>
<reference evidence="11" key="1">
    <citation type="submission" date="2014-11" db="EMBL/GenBank/DDBJ databases">
        <authorList>
            <person name="Geib S."/>
        </authorList>
    </citation>
    <scope>NUCLEOTIDE SEQUENCE</scope>
</reference>
<feature type="compositionally biased region" description="Basic residues" evidence="9">
    <location>
        <begin position="374"/>
        <end position="385"/>
    </location>
</feature>
<feature type="region of interest" description="Disordered" evidence="9">
    <location>
        <begin position="484"/>
        <end position="506"/>
    </location>
</feature>
<keyword evidence="3" id="KW-0805">Transcription regulation</keyword>
<keyword evidence="4 8" id="KW-0175">Coiled coil</keyword>
<name>A0A0A1X3I1_ZEUCU</name>
<feature type="compositionally biased region" description="Basic and acidic residues" evidence="9">
    <location>
        <begin position="1536"/>
        <end position="1552"/>
    </location>
</feature>
<dbReference type="InterPro" id="IPR003034">
    <property type="entry name" value="SAP_dom"/>
</dbReference>
<dbReference type="Gene3D" id="6.10.140.2040">
    <property type="match status" value="1"/>
</dbReference>
<feature type="region of interest" description="Disordered" evidence="9">
    <location>
        <begin position="1099"/>
        <end position="1128"/>
    </location>
</feature>
<accession>A0A0A1X3I1</accession>
<comment type="subcellular location">
    <subcellularLocation>
        <location evidence="1">Nucleus</location>
    </subcellularLocation>
</comment>
<feature type="region of interest" description="Disordered" evidence="9">
    <location>
        <begin position="364"/>
        <end position="385"/>
    </location>
</feature>
<dbReference type="SMART" id="SM00707">
    <property type="entry name" value="RPEL"/>
    <property type="match status" value="3"/>
</dbReference>
<feature type="region of interest" description="Disordered" evidence="9">
    <location>
        <begin position="17"/>
        <end position="54"/>
    </location>
</feature>
<evidence type="ECO:0000256" key="6">
    <source>
        <dbReference type="ARBA" id="ARBA00023242"/>
    </source>
</evidence>
<organism evidence="11">
    <name type="scientific">Zeugodacus cucurbitae</name>
    <name type="common">Melon fruit fly</name>
    <name type="synonym">Bactrocera cucurbitae</name>
    <dbReference type="NCBI Taxonomy" id="28588"/>
    <lineage>
        <taxon>Eukaryota</taxon>
        <taxon>Metazoa</taxon>
        <taxon>Ecdysozoa</taxon>
        <taxon>Arthropoda</taxon>
        <taxon>Hexapoda</taxon>
        <taxon>Insecta</taxon>
        <taxon>Pterygota</taxon>
        <taxon>Neoptera</taxon>
        <taxon>Endopterygota</taxon>
        <taxon>Diptera</taxon>
        <taxon>Brachycera</taxon>
        <taxon>Muscomorpha</taxon>
        <taxon>Tephritoidea</taxon>
        <taxon>Tephritidae</taxon>
        <taxon>Zeugodacus</taxon>
        <taxon>Zeugodacus</taxon>
    </lineage>
</organism>
<dbReference type="PROSITE" id="PS50800">
    <property type="entry name" value="SAP"/>
    <property type="match status" value="1"/>
</dbReference>
<feature type="region of interest" description="Disordered" evidence="9">
    <location>
        <begin position="193"/>
        <end position="231"/>
    </location>
</feature>
<feature type="repeat" description="RPEL" evidence="7">
    <location>
        <begin position="57"/>
        <end position="82"/>
    </location>
</feature>
<dbReference type="InterPro" id="IPR004018">
    <property type="entry name" value="RPEL_repeat"/>
</dbReference>
<evidence type="ECO:0000256" key="4">
    <source>
        <dbReference type="ARBA" id="ARBA00023054"/>
    </source>
</evidence>
<dbReference type="Gene3D" id="1.10.720.30">
    <property type="entry name" value="SAP domain"/>
    <property type="match status" value="1"/>
</dbReference>
<dbReference type="PROSITE" id="PS51073">
    <property type="entry name" value="RPEL"/>
    <property type="match status" value="3"/>
</dbReference>
<keyword evidence="5" id="KW-0804">Transcription</keyword>
<feature type="compositionally biased region" description="Polar residues" evidence="9">
    <location>
        <begin position="497"/>
        <end position="506"/>
    </location>
</feature>
<keyword evidence="2" id="KW-0677">Repeat</keyword>
<evidence type="ECO:0000256" key="3">
    <source>
        <dbReference type="ARBA" id="ARBA00023015"/>
    </source>
</evidence>
<evidence type="ECO:0000256" key="5">
    <source>
        <dbReference type="ARBA" id="ARBA00023163"/>
    </source>
</evidence>
<evidence type="ECO:0000256" key="8">
    <source>
        <dbReference type="SAM" id="Coils"/>
    </source>
</evidence>
<dbReference type="PANTHER" id="PTHR22793:SF12">
    <property type="entry name" value="MYOCARDIN-RELATED TRANSCRIPTION FACTOR, ISOFORM H"/>
    <property type="match status" value="1"/>
</dbReference>
<evidence type="ECO:0000256" key="7">
    <source>
        <dbReference type="PROSITE-ProRule" id="PRU00401"/>
    </source>
</evidence>
<feature type="repeat" description="RPEL" evidence="7">
    <location>
        <begin position="147"/>
        <end position="172"/>
    </location>
</feature>
<keyword evidence="6" id="KW-0539">Nucleus</keyword>
<dbReference type="GO" id="GO:0005634">
    <property type="term" value="C:nucleus"/>
    <property type="evidence" value="ECO:0007669"/>
    <property type="project" value="UniProtKB-SubCell"/>
</dbReference>
<feature type="region of interest" description="Disordered" evidence="9">
    <location>
        <begin position="1487"/>
        <end position="1552"/>
    </location>
</feature>
<feature type="compositionally biased region" description="Low complexity" evidence="9">
    <location>
        <begin position="1488"/>
        <end position="1498"/>
    </location>
</feature>
<feature type="compositionally biased region" description="Polar residues" evidence="9">
    <location>
        <begin position="1510"/>
        <end position="1535"/>
    </location>
</feature>
<dbReference type="GO" id="GO:0003713">
    <property type="term" value="F:transcription coactivator activity"/>
    <property type="evidence" value="ECO:0007669"/>
    <property type="project" value="TreeGrafter"/>
</dbReference>
<dbReference type="InterPro" id="IPR043451">
    <property type="entry name" value="Myocardin-like"/>
</dbReference>
<dbReference type="PANTHER" id="PTHR22793">
    <property type="entry name" value="MYOCARDIN-RELATED TRANSCRIPTION FACTOR-RELATED"/>
    <property type="match status" value="1"/>
</dbReference>
<feature type="domain" description="SAP" evidence="10">
    <location>
        <begin position="559"/>
        <end position="593"/>
    </location>
</feature>
<sequence>MSEGEQRLNAAAASFLSSGGISSDDGANSDGYDARQSPPKAIVDSSPLQPAMDKNKESLKVKLMVRRPHSQLVEQGIIPPLKTSPAIHEQCKQLERAKTSDMLKAKIQQRPNREDLERRHILEEDECHIDPSLAEKQRMLKKARLADQLNSQIQHRPGPLELIKKNILHTEKPIEKIVKEGLVSFKATSEGLLTRPQHPHSYVTYEEDSQSSESDTRQTPPRADEQTACDSAGDALQAAAASAGIVTVALTIPTSSGQVVVTSAPLVQSSAPALKVNAVPPPPPPPPPAVSIASSLQVKQETANLFEELCQSVAGPSASPGGSFLSMVSSPASLTSTTSTLSPLSSIASPPQTLTSLPPLSCQLLKSDAPGKEKNRKKSKSKPACKARTIKFHEYKGPPNASQKLCSESSQPEETSYQLMLEQQNCLLKFLETLNKNQSIVPAASAATASTSAIGAANGGLVTTVAKSNTTAATTAATSTKLSTALPSPAPATPLSNVTAVSDGASSTVSPANSTFSIISTPRPPPLLSPALSVTSSIPPSPATSYAESTCSATDISRLEKMKVSDLKMHLKRRNLPVSGPKPQLIERLKPYLPLDISECSTIVNTPASTASSEMISTAGAEAMDVTNTAVSAEQNVPMVVNSPHPAAMSPERRNLEHEQMDIVQQVDSPRPVPLQTILQPKPQAATIILTNDDLVREQKRQIDELQRQLQRSQQELQQMRQKQQQSSHQQKHLLHPQQQTVTAQVVNALPTQQITLITTTAPHCAPLAVLPQIKENITLPATKVATVKSHAAKANASNATAHKAGANNNTTAVTPQAMSQKMVVKQQLEAKIQKQKQAAAAAAAAAQAQAQQQHAQQVQAQALAQAQAQAQAQLRLLTTTQKTQTLLIPTVTAAPAPAKLDELKKPNAARQKNSNNNAMNKCNANAANTNNAAATTTILANQIPLTAKTHNNLGLVWNEGNQTIFLVGLNDQHMTAHTIGNISLANASPATKKLLNGHQRTSSLPSILFPIATPAGHEPQHQLIEAKPVITQQQLQQLQLQQQQQHQFHNRIFPHTQQIIQLDIKPHNLPPPPPPPPQYEEATKQLAAKAHLSQIKIKEEPNTGRNTPHAPTHSVTTQTTSKRKNPVKSEKVANVLDILVKQGDLPESVLEPITPVTPLTPGGSNALMTDMGGNLIFSPNTNLQTAADVLAASGALVPKQEPRSSPMPESTMPTQAMDTTPSGQQQQQQSQRDMDSVFQMLSGGSDIPSNVINSPLHSGFIDNIDMASPLQPDAHIDAESVAKTLDIFLEQHHSTPPPQSSTPGAHLQQHQSPTHHDMLSKASSSPEKVMSHNVGSPDAKLNHFDEFELFELMSQQLEMDIGDDASNFTTHVGGVGGGLNPAHQQHLHHSSGDGKSVNGVDSTGVAANTLNGLRRDMNPSLQPSINELIQQQLQQQSHQQTQQQQQYQQMQHNNCARDVLSAADVDFDAESFVAQLAQVTEQEGIANNNNNNNLSNNHSILSGIGDHSNAGSPLNNHNNNGSELSSSGDTSLNLHDNDARTHSHSHNHSDNHFNATPMDVCDDFDNPLGSFSFSAFSPDSNINTPPHPFGSGDSGSSSMLNGGCMVNGETNMGLGIGGGMVSGVGLGGGAPSSSAASSSTCGMQANNSNSMGMGEQMSICGLSDGSTMMGLGGMGESAMTAAGSDSFGTPGDILDLFNIDDYKMSWGEGDFAV</sequence>
<dbReference type="Pfam" id="PF02037">
    <property type="entry name" value="SAP"/>
    <property type="match status" value="1"/>
</dbReference>
<dbReference type="EMBL" id="GBXI01008856">
    <property type="protein sequence ID" value="JAD05436.1"/>
    <property type="molecule type" value="Transcribed_RNA"/>
</dbReference>
<dbReference type="GO" id="GO:0045944">
    <property type="term" value="P:positive regulation of transcription by RNA polymerase II"/>
    <property type="evidence" value="ECO:0007669"/>
    <property type="project" value="TreeGrafter"/>
</dbReference>
<evidence type="ECO:0000256" key="2">
    <source>
        <dbReference type="ARBA" id="ARBA00022737"/>
    </source>
</evidence>